<dbReference type="InterPro" id="IPR046720">
    <property type="entry name" value="DUF6612"/>
</dbReference>
<reference evidence="2 3" key="1">
    <citation type="journal article" date="2021" name="Int. J. Syst. Evol. Microbiol.">
        <title>Lentilactobacillus fungorum sp. nov., isolated from spent mushroom substrates.</title>
        <authorList>
            <person name="Tohno M."/>
            <person name="Tanizawa Y."/>
            <person name="Kojima Y."/>
            <person name="Sakamoto M."/>
            <person name="Ohkuma M."/>
            <person name="Kobayashi H."/>
        </authorList>
    </citation>
    <scope>NUCLEOTIDE SEQUENCE [LARGE SCALE GENOMIC DNA]</scope>
    <source>
        <strain evidence="2 3">YK48G</strain>
    </source>
</reference>
<sequence>MKRLVMISVAALSLIMVGCSSQKANSQPGAAEVAQKAAQKVTTIKSGEANLVIKTRQKSKVTTGLVSGRFHLDPMIMKVTVGNGSKLVDHYYFDQNEMYMKSENRWYKGKVSQSSQLTKQLKRQLTASENANILKQLKDELKLKRSKTTATLSFKGTNPIGVKAAKQIIVSEAGSQAKKALKHVRITHFDYQYTLDKQTYLPKKVVISMKYRNSQTKKAINEKVVGTYKKLNHVKKFTVPEKIKKNVVAF</sequence>
<evidence type="ECO:0000313" key="3">
    <source>
        <dbReference type="Proteomes" id="UP000604765"/>
    </source>
</evidence>
<dbReference type="Pfam" id="PF20316">
    <property type="entry name" value="DUF6612"/>
    <property type="match status" value="1"/>
</dbReference>
<name>A0ABQ3VZ36_9LACO</name>
<evidence type="ECO:0000256" key="1">
    <source>
        <dbReference type="SAM" id="SignalP"/>
    </source>
</evidence>
<dbReference type="Proteomes" id="UP000604765">
    <property type="component" value="Unassembled WGS sequence"/>
</dbReference>
<keyword evidence="1" id="KW-0732">Signal</keyword>
<organism evidence="2 3">
    <name type="scientific">Lentilactobacillus fungorum</name>
    <dbReference type="NCBI Taxonomy" id="2201250"/>
    <lineage>
        <taxon>Bacteria</taxon>
        <taxon>Bacillati</taxon>
        <taxon>Bacillota</taxon>
        <taxon>Bacilli</taxon>
        <taxon>Lactobacillales</taxon>
        <taxon>Lactobacillaceae</taxon>
        <taxon>Lentilactobacillus</taxon>
    </lineage>
</organism>
<feature type="chain" id="PRO_5047287392" evidence="1">
    <location>
        <begin position="27"/>
        <end position="250"/>
    </location>
</feature>
<feature type="signal peptide" evidence="1">
    <location>
        <begin position="1"/>
        <end position="26"/>
    </location>
</feature>
<accession>A0ABQ3VZ36</accession>
<dbReference type="Gene3D" id="2.50.20.20">
    <property type="match status" value="1"/>
</dbReference>
<proteinExistence type="predicted"/>
<gene>
    <name evidence="2" type="ORF">YK48G_06960</name>
</gene>
<dbReference type="EMBL" id="BNJR01000007">
    <property type="protein sequence ID" value="GHP13271.1"/>
    <property type="molecule type" value="Genomic_DNA"/>
</dbReference>
<evidence type="ECO:0000313" key="2">
    <source>
        <dbReference type="EMBL" id="GHP13271.1"/>
    </source>
</evidence>
<dbReference type="PROSITE" id="PS51257">
    <property type="entry name" value="PROKAR_LIPOPROTEIN"/>
    <property type="match status" value="1"/>
</dbReference>
<keyword evidence="3" id="KW-1185">Reference proteome</keyword>
<comment type="caution">
    <text evidence="2">The sequence shown here is derived from an EMBL/GenBank/DDBJ whole genome shotgun (WGS) entry which is preliminary data.</text>
</comment>
<protein>
    <submittedName>
        <fullName evidence="2">Uncharacterized protein</fullName>
    </submittedName>
</protein>
<dbReference type="RefSeq" id="WP_203629314.1">
    <property type="nucleotide sequence ID" value="NZ_BNJR01000007.1"/>
</dbReference>